<dbReference type="InterPro" id="IPR050858">
    <property type="entry name" value="Mal-CoA-ACP_Trans/PKS_FabD"/>
</dbReference>
<feature type="active site" evidence="5">
    <location>
        <position position="91"/>
    </location>
</feature>
<comment type="caution">
    <text evidence="7">The sequence shown here is derived from an EMBL/GenBank/DDBJ whole genome shotgun (WGS) entry which is preliminary data.</text>
</comment>
<evidence type="ECO:0000313" key="7">
    <source>
        <dbReference type="EMBL" id="PDZ94526.1"/>
    </source>
</evidence>
<dbReference type="PANTHER" id="PTHR42681:SF1">
    <property type="entry name" value="MALONYL-COA-ACYL CARRIER PROTEIN TRANSACYLASE, MITOCHONDRIAL"/>
    <property type="match status" value="1"/>
</dbReference>
<dbReference type="GO" id="GO:0006633">
    <property type="term" value="P:fatty acid biosynthetic process"/>
    <property type="evidence" value="ECO:0007669"/>
    <property type="project" value="TreeGrafter"/>
</dbReference>
<dbReference type="AlphaFoldDB" id="A0A9X6SSW0"/>
<dbReference type="GO" id="GO:0004314">
    <property type="term" value="F:[acyl-carrier-protein] S-malonyltransferase activity"/>
    <property type="evidence" value="ECO:0007669"/>
    <property type="project" value="UniProtKB-EC"/>
</dbReference>
<evidence type="ECO:0000256" key="4">
    <source>
        <dbReference type="PIRNR" id="PIRNR000446"/>
    </source>
</evidence>
<dbReference type="InterPro" id="IPR014043">
    <property type="entry name" value="Acyl_transferase_dom"/>
</dbReference>
<evidence type="ECO:0000256" key="2">
    <source>
        <dbReference type="ARBA" id="ARBA00023315"/>
    </source>
</evidence>
<feature type="domain" description="Malonyl-CoA:ACP transacylase (MAT)" evidence="6">
    <location>
        <begin position="7"/>
        <end position="302"/>
    </location>
</feature>
<keyword evidence="1 4" id="KW-0808">Transferase</keyword>
<organism evidence="7 8">
    <name type="scientific">Bacillus cereus</name>
    <dbReference type="NCBI Taxonomy" id="1396"/>
    <lineage>
        <taxon>Bacteria</taxon>
        <taxon>Bacillati</taxon>
        <taxon>Bacillota</taxon>
        <taxon>Bacilli</taxon>
        <taxon>Bacillales</taxon>
        <taxon>Bacillaceae</taxon>
        <taxon>Bacillus</taxon>
        <taxon>Bacillus cereus group</taxon>
    </lineage>
</organism>
<dbReference type="InterPro" id="IPR004410">
    <property type="entry name" value="Malonyl_CoA-ACP_transAc_FabD"/>
</dbReference>
<keyword evidence="2 4" id="KW-0012">Acyltransferase</keyword>
<dbReference type="Gene3D" id="3.30.70.250">
    <property type="entry name" value="Malonyl-CoA ACP transacylase, ACP-binding"/>
    <property type="match status" value="1"/>
</dbReference>
<dbReference type="InterPro" id="IPR016035">
    <property type="entry name" value="Acyl_Trfase/lysoPLipase"/>
</dbReference>
<accession>A0A9X6SSW0</accession>
<dbReference type="SUPFAM" id="SSF52151">
    <property type="entry name" value="FabD/lysophospholipase-like"/>
    <property type="match status" value="1"/>
</dbReference>
<dbReference type="InterPro" id="IPR024925">
    <property type="entry name" value="Malonyl_CoA-ACP_transAc"/>
</dbReference>
<dbReference type="Gene3D" id="3.40.366.10">
    <property type="entry name" value="Malonyl-Coenzyme A Acyl Carrier Protein, domain 2"/>
    <property type="match status" value="1"/>
</dbReference>
<dbReference type="InterPro" id="IPR016036">
    <property type="entry name" value="Malonyl_transacylase_ACP-bd"/>
</dbReference>
<dbReference type="SUPFAM" id="SSF55048">
    <property type="entry name" value="Probable ACP-binding domain of malonyl-CoA ACP transacylase"/>
    <property type="match status" value="1"/>
</dbReference>
<dbReference type="SMART" id="SM00827">
    <property type="entry name" value="PKS_AT"/>
    <property type="match status" value="1"/>
</dbReference>
<dbReference type="InterPro" id="IPR001227">
    <property type="entry name" value="Ac_transferase_dom_sf"/>
</dbReference>
<sequence length="323" mass="35072">MNKLAYVFPGQGSQYVGMGKDIYNDNSKVQDIFSTANSLLGKDLSKLCFEGPEEELKITYNTQPAILTTSYALYELAKKQLPNPDYVAGHSLGEYTALVISGVVPFADAVVAVQKRGEFMDSAVPAGVGAMAAVLGGDKDTIQRICEQVSDKEKIVQIANINCPGQIVISGHEEKVVLATEKLKESGIKRVIPLVVSGPFHSKLMEPASEKLKEEVLNSINMMNTVIPVVANVSAKEITSAEEIKNALVEQVYSSVLWEDSIRYMIQNGVDTFIEIGPGKVLSGLIKKIDKSVNVYSISDIETMNNVIEKLKQVGGNSNEIRA</sequence>
<evidence type="ECO:0000313" key="8">
    <source>
        <dbReference type="Proteomes" id="UP000219922"/>
    </source>
</evidence>
<dbReference type="PIRSF" id="PIRSF000446">
    <property type="entry name" value="Mct"/>
    <property type="match status" value="1"/>
</dbReference>
<gene>
    <name evidence="7" type="primary">fabD</name>
    <name evidence="7" type="ORF">CON36_33375</name>
</gene>
<evidence type="ECO:0000256" key="5">
    <source>
        <dbReference type="PIRSR" id="PIRSR000446-1"/>
    </source>
</evidence>
<feature type="active site" evidence="5">
    <location>
        <position position="201"/>
    </location>
</feature>
<proteinExistence type="inferred from homology"/>
<comment type="catalytic activity">
    <reaction evidence="3 4">
        <text>holo-[ACP] + malonyl-CoA = malonyl-[ACP] + CoA</text>
        <dbReference type="Rhea" id="RHEA:41792"/>
        <dbReference type="Rhea" id="RHEA-COMP:9623"/>
        <dbReference type="Rhea" id="RHEA-COMP:9685"/>
        <dbReference type="ChEBI" id="CHEBI:57287"/>
        <dbReference type="ChEBI" id="CHEBI:57384"/>
        <dbReference type="ChEBI" id="CHEBI:64479"/>
        <dbReference type="ChEBI" id="CHEBI:78449"/>
        <dbReference type="EC" id="2.3.1.39"/>
    </reaction>
</comment>
<evidence type="ECO:0000259" key="6">
    <source>
        <dbReference type="SMART" id="SM00827"/>
    </source>
</evidence>
<evidence type="ECO:0000256" key="1">
    <source>
        <dbReference type="ARBA" id="ARBA00022679"/>
    </source>
</evidence>
<dbReference type="Proteomes" id="UP000219922">
    <property type="component" value="Unassembled WGS sequence"/>
</dbReference>
<protein>
    <recommendedName>
        <fullName evidence="4">Malonyl CoA-acyl carrier protein transacylase</fullName>
        <ecNumber evidence="4">2.3.1.39</ecNumber>
    </recommendedName>
</protein>
<reference evidence="7 8" key="1">
    <citation type="submission" date="2017-09" db="EMBL/GenBank/DDBJ databases">
        <title>Large-scale bioinformatics analysis of Bacillus genomes uncovers conserved roles of natural products in bacterial physiology.</title>
        <authorList>
            <consortium name="Agbiome Team Llc"/>
            <person name="Bleich R.M."/>
            <person name="Grubbs K.J."/>
            <person name="Santa Maria K.C."/>
            <person name="Allen S.E."/>
            <person name="Farag S."/>
            <person name="Shank E.A."/>
            <person name="Bowers A."/>
        </authorList>
    </citation>
    <scope>NUCLEOTIDE SEQUENCE [LARGE SCALE GENOMIC DNA]</scope>
    <source>
        <strain evidence="7 8">AFS092789</strain>
    </source>
</reference>
<name>A0A9X6SSW0_BACCE</name>
<dbReference type="GO" id="GO:0005829">
    <property type="term" value="C:cytosol"/>
    <property type="evidence" value="ECO:0007669"/>
    <property type="project" value="TreeGrafter"/>
</dbReference>
<dbReference type="EMBL" id="NVMX01000173">
    <property type="protein sequence ID" value="PDZ94526.1"/>
    <property type="molecule type" value="Genomic_DNA"/>
</dbReference>
<evidence type="ECO:0000256" key="3">
    <source>
        <dbReference type="ARBA" id="ARBA00048462"/>
    </source>
</evidence>
<dbReference type="FunFam" id="3.30.70.250:FF:000001">
    <property type="entry name" value="Malonyl CoA-acyl carrier protein transacylase"/>
    <property type="match status" value="1"/>
</dbReference>
<dbReference type="NCBIfam" id="TIGR00128">
    <property type="entry name" value="fabD"/>
    <property type="match status" value="1"/>
</dbReference>
<dbReference type="PANTHER" id="PTHR42681">
    <property type="entry name" value="MALONYL-COA-ACYL CARRIER PROTEIN TRANSACYLASE, MITOCHONDRIAL"/>
    <property type="match status" value="1"/>
</dbReference>
<dbReference type="RefSeq" id="WP_098006940.1">
    <property type="nucleotide sequence ID" value="NZ_NVMX01000173.1"/>
</dbReference>
<comment type="similarity">
    <text evidence="4">Belongs to the fabD family.</text>
</comment>
<dbReference type="Pfam" id="PF00698">
    <property type="entry name" value="Acyl_transf_1"/>
    <property type="match status" value="1"/>
</dbReference>
<dbReference type="EC" id="2.3.1.39" evidence="4"/>